<evidence type="ECO:0000259" key="2">
    <source>
        <dbReference type="Pfam" id="PF03703"/>
    </source>
</evidence>
<dbReference type="PANTHER" id="PTHR34473">
    <property type="entry name" value="UPF0699 TRANSMEMBRANE PROTEIN YDBS"/>
    <property type="match status" value="1"/>
</dbReference>
<feature type="transmembrane region" description="Helical" evidence="1">
    <location>
        <begin position="185"/>
        <end position="204"/>
    </location>
</feature>
<dbReference type="RefSeq" id="WP_251610745.1">
    <property type="nucleotide sequence ID" value="NZ_JAMQJY010000003.1"/>
</dbReference>
<evidence type="ECO:0000256" key="1">
    <source>
        <dbReference type="SAM" id="Phobius"/>
    </source>
</evidence>
<feature type="transmembrane region" description="Helical" evidence="1">
    <location>
        <begin position="224"/>
        <end position="249"/>
    </location>
</feature>
<keyword evidence="1" id="KW-0812">Transmembrane</keyword>
<reference evidence="3" key="1">
    <citation type="submission" date="2022-06" db="EMBL/GenBank/DDBJ databases">
        <title>Alkalicoccobacillus porphyridii sp. nov., isolated from a marine red alga, Porphyridium purpureum and reclassification of Shouchella plakortidis and Shouchella gibsonii as Alkalicoccobacillus plakortidis comb. nov. and Alkalicoccobacillus gibsonii comb. nov.</title>
        <authorList>
            <person name="Kim K.H."/>
            <person name="Lee J.K."/>
            <person name="Han D.M."/>
            <person name="Baek J.H."/>
            <person name="Jeon C.O."/>
        </authorList>
    </citation>
    <scope>NUCLEOTIDE SEQUENCE</scope>
    <source>
        <strain evidence="3">DSM 19153</strain>
    </source>
</reference>
<feature type="transmembrane region" description="Helical" evidence="1">
    <location>
        <begin position="379"/>
        <end position="396"/>
    </location>
</feature>
<organism evidence="3 4">
    <name type="scientific">Alkalicoccobacillus plakortidis</name>
    <dbReference type="NCBI Taxonomy" id="444060"/>
    <lineage>
        <taxon>Bacteria</taxon>
        <taxon>Bacillati</taxon>
        <taxon>Bacillota</taxon>
        <taxon>Bacilli</taxon>
        <taxon>Bacillales</taxon>
        <taxon>Bacillaceae</taxon>
        <taxon>Alkalicoccobacillus</taxon>
    </lineage>
</organism>
<dbReference type="InterPro" id="IPR005182">
    <property type="entry name" value="YdbS-like_PH"/>
</dbReference>
<feature type="transmembrane region" description="Helical" evidence="1">
    <location>
        <begin position="354"/>
        <end position="373"/>
    </location>
</feature>
<protein>
    <submittedName>
        <fullName evidence="3">PH domain-containing protein</fullName>
    </submittedName>
</protein>
<sequence>MSEQEIQLHKPYRLHATFLLSEGLSVVKGFIFPIILMWVVNANSDSTFILIAKWGLLVIVAGSILLAILQWFHFRYQFNEQELHIRKGGLNKKEQFIRYHRIQNVSKTTNIIGKLFRVTTLKLETEASSDATIHLKMVKRDQANAIQTFLEAKGKQTDNELAEQKIDSKTHHYTVTNKELMKASFTSFSILALIPILITIFFNVDEIFSLDGYLESTWDFLKDHWIWLAVSIIILLIISSLFGIVTTFLQYGRFEVRSDNDRIYIKKGLLQVKEISLLKSKVQGVSVSKTIIRRWFGIAKVRLMCAGGEGEGDEAESAVIFPFLSIDRIPELLPEIIPGFTYSQPEKKLPRRALWVKLLRPSYFWMFVSVIVFIAWSHLWYVCLILLLLIILNRLLDYKYTRYQISDSYTQVEIGGIFNELTTTGMKKIEEVTLQETWLQRQLD</sequence>
<dbReference type="Pfam" id="PF03703">
    <property type="entry name" value="bPH_2"/>
    <property type="match status" value="2"/>
</dbReference>
<gene>
    <name evidence="3" type="ORF">NDM98_18395</name>
</gene>
<feature type="transmembrane region" description="Helical" evidence="1">
    <location>
        <begin position="51"/>
        <end position="72"/>
    </location>
</feature>
<feature type="transmembrane region" description="Helical" evidence="1">
    <location>
        <begin position="12"/>
        <end position="39"/>
    </location>
</feature>
<name>A0ABT0XMS2_9BACI</name>
<feature type="domain" description="YdbS-like PH" evidence="2">
    <location>
        <begin position="71"/>
        <end position="149"/>
    </location>
</feature>
<dbReference type="PIRSF" id="PIRSF026631">
    <property type="entry name" value="UCP026631"/>
    <property type="match status" value="1"/>
</dbReference>
<evidence type="ECO:0000313" key="3">
    <source>
        <dbReference type="EMBL" id="MCM2677207.1"/>
    </source>
</evidence>
<dbReference type="PANTHER" id="PTHR34473:SF2">
    <property type="entry name" value="UPF0699 TRANSMEMBRANE PROTEIN YDBT"/>
    <property type="match status" value="1"/>
</dbReference>
<comment type="caution">
    <text evidence="3">The sequence shown here is derived from an EMBL/GenBank/DDBJ whole genome shotgun (WGS) entry which is preliminary data.</text>
</comment>
<dbReference type="EMBL" id="JAMQJY010000003">
    <property type="protein sequence ID" value="MCM2677207.1"/>
    <property type="molecule type" value="Genomic_DNA"/>
</dbReference>
<evidence type="ECO:0000313" key="4">
    <source>
        <dbReference type="Proteomes" id="UP001203665"/>
    </source>
</evidence>
<keyword evidence="1" id="KW-0472">Membrane</keyword>
<accession>A0ABT0XMS2</accession>
<dbReference type="InterPro" id="IPR014529">
    <property type="entry name" value="UCP026631"/>
</dbReference>
<proteinExistence type="predicted"/>
<keyword evidence="1" id="KW-1133">Transmembrane helix</keyword>
<feature type="domain" description="YdbS-like PH" evidence="2">
    <location>
        <begin position="254"/>
        <end position="332"/>
    </location>
</feature>
<keyword evidence="4" id="KW-1185">Reference proteome</keyword>
<dbReference type="Proteomes" id="UP001203665">
    <property type="component" value="Unassembled WGS sequence"/>
</dbReference>